<dbReference type="Proteomes" id="UP000594042">
    <property type="component" value="Chromosome"/>
</dbReference>
<dbReference type="AlphaFoldDB" id="A0A7G1I0N9"/>
<dbReference type="InterPro" id="IPR016181">
    <property type="entry name" value="Acyl_CoA_acyltransferase"/>
</dbReference>
<evidence type="ECO:0000313" key="1">
    <source>
        <dbReference type="EMBL" id="BCI64632.1"/>
    </source>
</evidence>
<keyword evidence="2" id="KW-1185">Reference proteome</keyword>
<reference evidence="2" key="1">
    <citation type="submission" date="2020-07" db="EMBL/GenBank/DDBJ databases">
        <title>Complete genome sequencing of Coprobacter sp. strain 2CBH44.</title>
        <authorList>
            <person name="Sakamoto M."/>
            <person name="Murakami T."/>
            <person name="Mori H."/>
        </authorList>
    </citation>
    <scope>NUCLEOTIDE SEQUENCE [LARGE SCALE GENOMIC DNA]</scope>
    <source>
        <strain evidence="2">2CBH44</strain>
    </source>
</reference>
<dbReference type="EMBL" id="AP023322">
    <property type="protein sequence ID" value="BCI64632.1"/>
    <property type="molecule type" value="Genomic_DNA"/>
</dbReference>
<protein>
    <recommendedName>
        <fullName evidence="3">N-acetyltransferase domain-containing protein</fullName>
    </recommendedName>
</protein>
<dbReference type="RefSeq" id="WP_021930997.1">
    <property type="nucleotide sequence ID" value="NZ_AP023322.1"/>
</dbReference>
<dbReference type="KEGG" id="copr:Cop2CBH44_29850"/>
<organism evidence="1 2">
    <name type="scientific">Coprobacter secundus subsp. similis</name>
    <dbReference type="NCBI Taxonomy" id="2751153"/>
    <lineage>
        <taxon>Bacteria</taxon>
        <taxon>Pseudomonadati</taxon>
        <taxon>Bacteroidota</taxon>
        <taxon>Bacteroidia</taxon>
        <taxon>Bacteroidales</taxon>
        <taxon>Barnesiellaceae</taxon>
        <taxon>Coprobacter</taxon>
    </lineage>
</organism>
<sequence length="134" mass="15458">MIKIESLQGLDTRLYQLVAPLVMNPRVLRYNNNYPFKTSKNFIWYVALSDNTPIGFIPVEIRDEKAILNNYYVAGDNLDLLSDLLKEIKAALGAHYVLEGVVQTPHVKIFEENGFNTIKEWKKYVKMEWSYGAA</sequence>
<name>A0A7G1I0N9_9BACT</name>
<accession>A0A7G1I0N9</accession>
<gene>
    <name evidence="1" type="ORF">Cop2CBH44_29850</name>
</gene>
<evidence type="ECO:0000313" key="2">
    <source>
        <dbReference type="Proteomes" id="UP000594042"/>
    </source>
</evidence>
<evidence type="ECO:0008006" key="3">
    <source>
        <dbReference type="Google" id="ProtNLM"/>
    </source>
</evidence>
<proteinExistence type="predicted"/>
<dbReference type="SUPFAM" id="SSF55729">
    <property type="entry name" value="Acyl-CoA N-acyltransferases (Nat)"/>
    <property type="match status" value="1"/>
</dbReference>